<keyword evidence="2" id="KW-1185">Reference proteome</keyword>
<dbReference type="EnsemblMetazoa" id="G33041.1">
    <property type="protein sequence ID" value="G33041.1:cds"/>
    <property type="gene ID" value="G33041"/>
</dbReference>
<dbReference type="AlphaFoldDB" id="A0A8W8MM54"/>
<protein>
    <submittedName>
        <fullName evidence="1">Uncharacterized protein</fullName>
    </submittedName>
</protein>
<dbReference type="Proteomes" id="UP000005408">
    <property type="component" value="Unassembled WGS sequence"/>
</dbReference>
<name>A0A8W8MM54_MAGGI</name>
<evidence type="ECO:0000313" key="1">
    <source>
        <dbReference type="EnsemblMetazoa" id="G33041.1:cds"/>
    </source>
</evidence>
<proteinExistence type="predicted"/>
<dbReference type="Gene3D" id="2.40.50.140">
    <property type="entry name" value="Nucleic acid-binding proteins"/>
    <property type="match status" value="1"/>
</dbReference>
<dbReference type="InterPro" id="IPR012340">
    <property type="entry name" value="NA-bd_OB-fold"/>
</dbReference>
<evidence type="ECO:0000313" key="2">
    <source>
        <dbReference type="Proteomes" id="UP000005408"/>
    </source>
</evidence>
<sequence>MKEGIWHYTDETKRKIITLSDGNATAELKLCGDLSALRIHEGSFVKITCVIVDLYQNRRSMNSSASTKVKNIDVEDDFSGVIDGVFI</sequence>
<dbReference type="SUPFAM" id="SSF50249">
    <property type="entry name" value="Nucleic acid-binding proteins"/>
    <property type="match status" value="1"/>
</dbReference>
<reference evidence="1" key="1">
    <citation type="submission" date="2022-08" db="UniProtKB">
        <authorList>
            <consortium name="EnsemblMetazoa"/>
        </authorList>
    </citation>
    <scope>IDENTIFICATION</scope>
    <source>
        <strain evidence="1">05x7-T-G4-1.051#20</strain>
    </source>
</reference>
<organism evidence="1 2">
    <name type="scientific">Magallana gigas</name>
    <name type="common">Pacific oyster</name>
    <name type="synonym">Crassostrea gigas</name>
    <dbReference type="NCBI Taxonomy" id="29159"/>
    <lineage>
        <taxon>Eukaryota</taxon>
        <taxon>Metazoa</taxon>
        <taxon>Spiralia</taxon>
        <taxon>Lophotrochozoa</taxon>
        <taxon>Mollusca</taxon>
        <taxon>Bivalvia</taxon>
        <taxon>Autobranchia</taxon>
        <taxon>Pteriomorphia</taxon>
        <taxon>Ostreida</taxon>
        <taxon>Ostreoidea</taxon>
        <taxon>Ostreidae</taxon>
        <taxon>Magallana</taxon>
    </lineage>
</organism>
<accession>A0A8W8MM54</accession>